<keyword evidence="3 6" id="KW-0238">DNA-binding</keyword>
<dbReference type="RefSeq" id="WP_211102810.1">
    <property type="nucleotide sequence ID" value="NZ_JAYNFR010000031.1"/>
</dbReference>
<feature type="domain" description="HTH lysR-type" evidence="5">
    <location>
        <begin position="5"/>
        <end position="62"/>
    </location>
</feature>
<comment type="similarity">
    <text evidence="1">Belongs to the LysR transcriptional regulatory family.</text>
</comment>
<evidence type="ECO:0000313" key="7">
    <source>
        <dbReference type="Proteomes" id="UP000316545"/>
    </source>
</evidence>
<organism evidence="6 7">
    <name type="scientific">Nitrospirillum amazonense</name>
    <dbReference type="NCBI Taxonomy" id="28077"/>
    <lineage>
        <taxon>Bacteria</taxon>
        <taxon>Pseudomonadati</taxon>
        <taxon>Pseudomonadota</taxon>
        <taxon>Alphaproteobacteria</taxon>
        <taxon>Rhodospirillales</taxon>
        <taxon>Azospirillaceae</taxon>
        <taxon>Nitrospirillum</taxon>
    </lineage>
</organism>
<keyword evidence="2" id="KW-0805">Transcription regulation</keyword>
<dbReference type="GO" id="GO:0043565">
    <property type="term" value="F:sequence-specific DNA binding"/>
    <property type="evidence" value="ECO:0007669"/>
    <property type="project" value="TreeGrafter"/>
</dbReference>
<dbReference type="InterPro" id="IPR036388">
    <property type="entry name" value="WH-like_DNA-bd_sf"/>
</dbReference>
<accession>A0A560F5W5</accession>
<protein>
    <submittedName>
        <fullName evidence="6">DNA-binding transcriptional LysR family regulator</fullName>
    </submittedName>
</protein>
<evidence type="ECO:0000256" key="4">
    <source>
        <dbReference type="ARBA" id="ARBA00023163"/>
    </source>
</evidence>
<dbReference type="Gene3D" id="1.10.10.10">
    <property type="entry name" value="Winged helix-like DNA-binding domain superfamily/Winged helix DNA-binding domain"/>
    <property type="match status" value="1"/>
</dbReference>
<dbReference type="Proteomes" id="UP000316545">
    <property type="component" value="Unassembled WGS sequence"/>
</dbReference>
<dbReference type="InterPro" id="IPR005119">
    <property type="entry name" value="LysR_subst-bd"/>
</dbReference>
<dbReference type="PROSITE" id="PS50931">
    <property type="entry name" value="HTH_LYSR"/>
    <property type="match status" value="1"/>
</dbReference>
<evidence type="ECO:0000256" key="1">
    <source>
        <dbReference type="ARBA" id="ARBA00009437"/>
    </source>
</evidence>
<evidence type="ECO:0000256" key="3">
    <source>
        <dbReference type="ARBA" id="ARBA00023125"/>
    </source>
</evidence>
<dbReference type="SUPFAM" id="SSF46785">
    <property type="entry name" value="Winged helix' DNA-binding domain"/>
    <property type="match status" value="1"/>
</dbReference>
<keyword evidence="7" id="KW-1185">Reference proteome</keyword>
<dbReference type="EMBL" id="VITO01000027">
    <property type="protein sequence ID" value="TWB17007.1"/>
    <property type="molecule type" value="Genomic_DNA"/>
</dbReference>
<dbReference type="GO" id="GO:0006351">
    <property type="term" value="P:DNA-templated transcription"/>
    <property type="evidence" value="ECO:0007669"/>
    <property type="project" value="TreeGrafter"/>
</dbReference>
<dbReference type="InterPro" id="IPR058163">
    <property type="entry name" value="LysR-type_TF_proteobact-type"/>
</dbReference>
<dbReference type="InterPro" id="IPR036390">
    <property type="entry name" value="WH_DNA-bd_sf"/>
</dbReference>
<gene>
    <name evidence="6" type="ORF">FBZ88_1273</name>
</gene>
<reference evidence="6 7" key="1">
    <citation type="submission" date="2019-06" db="EMBL/GenBank/DDBJ databases">
        <title>Genomic Encyclopedia of Type Strains, Phase IV (KMG-V): Genome sequencing to study the core and pangenomes of soil and plant-associated prokaryotes.</title>
        <authorList>
            <person name="Whitman W."/>
        </authorList>
    </citation>
    <scope>NUCLEOTIDE SEQUENCE [LARGE SCALE GENOMIC DNA]</scope>
    <source>
        <strain evidence="6 7">BR 11865</strain>
    </source>
</reference>
<dbReference type="PANTHER" id="PTHR30537:SF3">
    <property type="entry name" value="TRANSCRIPTIONAL REGULATORY PROTEIN"/>
    <property type="match status" value="1"/>
</dbReference>
<dbReference type="Pfam" id="PF00126">
    <property type="entry name" value="HTH_1"/>
    <property type="match status" value="1"/>
</dbReference>
<name>A0A560F5W5_9PROT</name>
<dbReference type="SUPFAM" id="SSF53850">
    <property type="entry name" value="Periplasmic binding protein-like II"/>
    <property type="match status" value="1"/>
</dbReference>
<dbReference type="AlphaFoldDB" id="A0A560F5W5"/>
<dbReference type="GO" id="GO:0003700">
    <property type="term" value="F:DNA-binding transcription factor activity"/>
    <property type="evidence" value="ECO:0007669"/>
    <property type="project" value="InterPro"/>
</dbReference>
<dbReference type="Pfam" id="PF03466">
    <property type="entry name" value="LysR_substrate"/>
    <property type="match status" value="1"/>
</dbReference>
<keyword evidence="4" id="KW-0804">Transcription</keyword>
<evidence type="ECO:0000259" key="5">
    <source>
        <dbReference type="PROSITE" id="PS50931"/>
    </source>
</evidence>
<evidence type="ECO:0000256" key="2">
    <source>
        <dbReference type="ARBA" id="ARBA00023015"/>
    </source>
</evidence>
<proteinExistence type="inferred from homology"/>
<dbReference type="Gene3D" id="3.40.190.290">
    <property type="match status" value="1"/>
</dbReference>
<dbReference type="InterPro" id="IPR000847">
    <property type="entry name" value="LysR_HTH_N"/>
</dbReference>
<sequence length="290" mass="30796">MDRAMDWEDLRHFAALATGGSLSAAARALGVEHATVARRVAALEQALGLKLVDRRGRRLALTAEGERIAAVADRMARDARAVRRLADGARSDIAGTVTISAPPALAVLVLAPVLATLRRRHPALTVTLLGEVRSASLERREADIAVRMSRPTEGDLTARKLAPLPFHFYATPAYLAATAPADWVFIGSAAPLDQSPQQQVLEGLAAGRPTVFHGNTVEIQQAAAASGMGVALLPDFMAADDPRLAAVPGPPVLSRDMWLVVHSDMTASAPIRATLRCLQEEMVGRVARHA</sequence>
<evidence type="ECO:0000313" key="6">
    <source>
        <dbReference type="EMBL" id="TWB17007.1"/>
    </source>
</evidence>
<dbReference type="PANTHER" id="PTHR30537">
    <property type="entry name" value="HTH-TYPE TRANSCRIPTIONAL REGULATOR"/>
    <property type="match status" value="1"/>
</dbReference>
<comment type="caution">
    <text evidence="6">The sequence shown here is derived from an EMBL/GenBank/DDBJ whole genome shotgun (WGS) entry which is preliminary data.</text>
</comment>